<dbReference type="EMBL" id="PCSD01000004">
    <property type="protein sequence ID" value="PIP34196.1"/>
    <property type="molecule type" value="Genomic_DNA"/>
</dbReference>
<evidence type="ECO:0000313" key="1">
    <source>
        <dbReference type="EMBL" id="PIP34196.1"/>
    </source>
</evidence>
<accession>A0A2G9ZLZ0</accession>
<name>A0A2G9ZLZ0_9BACT</name>
<feature type="non-terminal residue" evidence="1">
    <location>
        <position position="1"/>
    </location>
</feature>
<feature type="non-terminal residue" evidence="1">
    <location>
        <position position="86"/>
    </location>
</feature>
<comment type="caution">
    <text evidence="1">The sequence shown here is derived from an EMBL/GenBank/DDBJ whole genome shotgun (WGS) entry which is preliminary data.</text>
</comment>
<proteinExistence type="predicted"/>
<dbReference type="Proteomes" id="UP000230729">
    <property type="component" value="Unassembled WGS sequence"/>
</dbReference>
<reference evidence="1 2" key="1">
    <citation type="submission" date="2017-09" db="EMBL/GenBank/DDBJ databases">
        <title>Depth-based differentiation of microbial function through sediment-hosted aquifers and enrichment of novel symbionts in the deep terrestrial subsurface.</title>
        <authorList>
            <person name="Probst A.J."/>
            <person name="Ladd B."/>
            <person name="Jarett J.K."/>
            <person name="Geller-Mcgrath D.E."/>
            <person name="Sieber C.M."/>
            <person name="Emerson J.B."/>
            <person name="Anantharaman K."/>
            <person name="Thomas B.C."/>
            <person name="Malmstrom R."/>
            <person name="Stieglmeier M."/>
            <person name="Klingl A."/>
            <person name="Woyke T."/>
            <person name="Ryan C.M."/>
            <person name="Banfield J.F."/>
        </authorList>
    </citation>
    <scope>NUCLEOTIDE SEQUENCE [LARGE SCALE GENOMIC DNA]</scope>
    <source>
        <strain evidence="1">CG23_combo_of_CG06-09_8_20_14_all_49_15</strain>
    </source>
</reference>
<evidence type="ECO:0000313" key="2">
    <source>
        <dbReference type="Proteomes" id="UP000230729"/>
    </source>
</evidence>
<gene>
    <name evidence="1" type="ORF">COX22_00380</name>
</gene>
<sequence length="86" mass="8369">AIAKGGLITGTGAGTLGITTVGTDGYILKADSGAAGGVSWMETLPVADGGTGLTSLAQGYIPFGQGTSAFGSSANLFWDSTNNRLG</sequence>
<organism evidence="1 2">
    <name type="scientific">Candidatus Falkowbacteria bacterium CG23_combo_of_CG06-09_8_20_14_all_49_15</name>
    <dbReference type="NCBI Taxonomy" id="1974572"/>
    <lineage>
        <taxon>Bacteria</taxon>
        <taxon>Candidatus Falkowiibacteriota</taxon>
    </lineage>
</organism>
<protein>
    <submittedName>
        <fullName evidence="1">Uncharacterized protein</fullName>
    </submittedName>
</protein>
<dbReference type="AlphaFoldDB" id="A0A2G9ZLZ0"/>